<name>A0AAE0LI32_9CHLO</name>
<dbReference type="Proteomes" id="UP001190700">
    <property type="component" value="Unassembled WGS sequence"/>
</dbReference>
<protein>
    <recommendedName>
        <fullName evidence="2">Thioredoxin domain-containing protein</fullName>
    </recommendedName>
</protein>
<keyword evidence="1" id="KW-0732">Signal</keyword>
<dbReference type="Gene3D" id="3.40.30.10">
    <property type="entry name" value="Glutaredoxin"/>
    <property type="match status" value="1"/>
</dbReference>
<dbReference type="Pfam" id="PF13899">
    <property type="entry name" value="Thioredoxin_7"/>
    <property type="match status" value="1"/>
</dbReference>
<proteinExistence type="predicted"/>
<organism evidence="3 4">
    <name type="scientific">Cymbomonas tetramitiformis</name>
    <dbReference type="NCBI Taxonomy" id="36881"/>
    <lineage>
        <taxon>Eukaryota</taxon>
        <taxon>Viridiplantae</taxon>
        <taxon>Chlorophyta</taxon>
        <taxon>Pyramimonadophyceae</taxon>
        <taxon>Pyramimonadales</taxon>
        <taxon>Pyramimonadaceae</taxon>
        <taxon>Cymbomonas</taxon>
    </lineage>
</organism>
<dbReference type="InterPro" id="IPR051099">
    <property type="entry name" value="AGR/TXD"/>
</dbReference>
<evidence type="ECO:0000259" key="2">
    <source>
        <dbReference type="PROSITE" id="PS51352"/>
    </source>
</evidence>
<accession>A0AAE0LI32</accession>
<feature type="domain" description="Thioredoxin" evidence="2">
    <location>
        <begin position="1"/>
        <end position="136"/>
    </location>
</feature>
<comment type="caution">
    <text evidence="3">The sequence shown here is derived from an EMBL/GenBank/DDBJ whole genome shotgun (WGS) entry which is preliminary data.</text>
</comment>
<dbReference type="EMBL" id="LGRX02001535">
    <property type="protein sequence ID" value="KAK3285992.1"/>
    <property type="molecule type" value="Genomic_DNA"/>
</dbReference>
<keyword evidence="4" id="KW-1185">Reference proteome</keyword>
<dbReference type="InterPro" id="IPR013766">
    <property type="entry name" value="Thioredoxin_domain"/>
</dbReference>
<dbReference type="PANTHER" id="PTHR15337:SF11">
    <property type="entry name" value="THIOREDOXIN DOMAIN-CONTAINING PROTEIN"/>
    <property type="match status" value="1"/>
</dbReference>
<evidence type="ECO:0000256" key="1">
    <source>
        <dbReference type="ARBA" id="ARBA00022729"/>
    </source>
</evidence>
<dbReference type="InterPro" id="IPR036249">
    <property type="entry name" value="Thioredoxin-like_sf"/>
</dbReference>
<dbReference type="SUPFAM" id="SSF52833">
    <property type="entry name" value="Thioredoxin-like"/>
    <property type="match status" value="1"/>
</dbReference>
<evidence type="ECO:0000313" key="4">
    <source>
        <dbReference type="Proteomes" id="UP001190700"/>
    </source>
</evidence>
<sequence length="150" mass="17254">MKDAAPHTFNEQISWLKFQDMFSFDWKSNEKPVLWLFHKSWCSACKNLAAEFSDPVKSKGVLELSKKFVMVNVPDDDASEEYQRAFSPDGSYVPRIIFADPTSTIVNITNTLGNNKYKHFFSATYQVERAMKEALERLKPAKSRVSSMEL</sequence>
<gene>
    <name evidence="3" type="ORF">CYMTET_6426</name>
</gene>
<evidence type="ECO:0000313" key="3">
    <source>
        <dbReference type="EMBL" id="KAK3285992.1"/>
    </source>
</evidence>
<dbReference type="PANTHER" id="PTHR15337">
    <property type="entry name" value="ANTERIOR GRADIENT PROTEIN-RELATED"/>
    <property type="match status" value="1"/>
</dbReference>
<dbReference type="PROSITE" id="PS51352">
    <property type="entry name" value="THIOREDOXIN_2"/>
    <property type="match status" value="1"/>
</dbReference>
<dbReference type="AlphaFoldDB" id="A0AAE0LI32"/>
<reference evidence="3 4" key="1">
    <citation type="journal article" date="2015" name="Genome Biol. Evol.">
        <title>Comparative Genomics of a Bacterivorous Green Alga Reveals Evolutionary Causalities and Consequences of Phago-Mixotrophic Mode of Nutrition.</title>
        <authorList>
            <person name="Burns J.A."/>
            <person name="Paasch A."/>
            <person name="Narechania A."/>
            <person name="Kim E."/>
        </authorList>
    </citation>
    <scope>NUCLEOTIDE SEQUENCE [LARGE SCALE GENOMIC DNA]</scope>
    <source>
        <strain evidence="3 4">PLY_AMNH</strain>
    </source>
</reference>